<dbReference type="KEGG" id="pstt:CH92_04870"/>
<protein>
    <submittedName>
        <fullName evidence="2">Uncharacterized protein</fullName>
    </submittedName>
</protein>
<name>W8QV42_STUST</name>
<reference evidence="3" key="1">
    <citation type="journal article" date="2014" name="Genome Announc.">
        <title>Complete Genome Sequence of the Highly Transformable Pseudomonas stutzeri Strain 28a24.</title>
        <authorList>
            <person name="Smith B.A."/>
            <person name="Dougherty K.M."/>
            <person name="Baltrus D.A."/>
        </authorList>
    </citation>
    <scope>NUCLEOTIDE SEQUENCE [LARGE SCALE GENOMIC DNA]</scope>
    <source>
        <strain evidence="3">28a24</strain>
    </source>
</reference>
<keyword evidence="1" id="KW-1133">Transmembrane helix</keyword>
<reference evidence="2 3" key="2">
    <citation type="submission" date="2014-03" db="EMBL/GenBank/DDBJ databases">
        <authorList>
            <person name="Baltrus D."/>
            <person name="Dougherty K."/>
        </authorList>
    </citation>
    <scope>NUCLEOTIDE SEQUENCE</scope>
    <source>
        <strain evidence="2 3">28a24</strain>
    </source>
</reference>
<dbReference type="AlphaFoldDB" id="W8QV42"/>
<dbReference type="EMBL" id="CP007441">
    <property type="protein sequence ID" value="AHL74455.1"/>
    <property type="molecule type" value="Genomic_DNA"/>
</dbReference>
<proteinExistence type="predicted"/>
<sequence length="92" mass="9801">MLLNIDFSGLSGLATLLNSMALLIALSGGWLLVATRWRRQLAANAASLAGISPSSDRQLSAAGTQRIDRFFYGFAFSSLALAWLLSALTRLA</sequence>
<organism evidence="2 3">
    <name type="scientific">Stutzerimonas stutzeri</name>
    <name type="common">Pseudomonas stutzeri</name>
    <dbReference type="NCBI Taxonomy" id="316"/>
    <lineage>
        <taxon>Bacteria</taxon>
        <taxon>Pseudomonadati</taxon>
        <taxon>Pseudomonadota</taxon>
        <taxon>Gammaproteobacteria</taxon>
        <taxon>Pseudomonadales</taxon>
        <taxon>Pseudomonadaceae</taxon>
        <taxon>Stutzerimonas</taxon>
    </lineage>
</organism>
<evidence type="ECO:0000313" key="3">
    <source>
        <dbReference type="Proteomes" id="UP000019522"/>
    </source>
</evidence>
<keyword evidence="1" id="KW-0812">Transmembrane</keyword>
<feature type="transmembrane region" description="Helical" evidence="1">
    <location>
        <begin position="70"/>
        <end position="89"/>
    </location>
</feature>
<evidence type="ECO:0000313" key="2">
    <source>
        <dbReference type="EMBL" id="AHL74455.1"/>
    </source>
</evidence>
<dbReference type="PATRIC" id="fig|316.77.peg.967"/>
<gene>
    <name evidence="2" type="ORF">CH92_04870</name>
</gene>
<accession>W8QV42</accession>
<feature type="transmembrane region" description="Helical" evidence="1">
    <location>
        <begin position="12"/>
        <end position="33"/>
    </location>
</feature>
<dbReference type="Proteomes" id="UP000019522">
    <property type="component" value="Chromosome"/>
</dbReference>
<keyword evidence="1" id="KW-0472">Membrane</keyword>
<evidence type="ECO:0000256" key="1">
    <source>
        <dbReference type="SAM" id="Phobius"/>
    </source>
</evidence>